<evidence type="ECO:0000256" key="3">
    <source>
        <dbReference type="ARBA" id="ARBA00023163"/>
    </source>
</evidence>
<sequence length="352" mass="41385">MTVISDLSVVQKIKVLEEVISFHEVDESAPFYQEMNTPFTISLSAFHPDSITDSAFSIFTPDVQLNLPALALQRHDRMHRHNCFEFTYILSGNMYQIVEGKRYLYTSGSCCLMNRNTLHTEELSSDYTCIFFSVSSEFIERLTNYGNDMLFPMEQKRFDNLIFHFLEQNMEADHPDCKDFLDFIPRITEKEQKIIVHDIFEKMLSTILNPYYGATYRLQDLFFQLIDILCDSRYYHAEHVTAKSNMESLLFSRIDQILDEHHGRISNKELSQLLNYNGTYLGKIVKKCTGQSLFDYSMNFTMKHAAHLLKSTKKSVSEIASELKFNNRTHFYQIFEKYYQTTPREYRAQQAK</sequence>
<dbReference type="Gene3D" id="1.10.10.60">
    <property type="entry name" value="Homeodomain-like"/>
    <property type="match status" value="2"/>
</dbReference>
<dbReference type="GO" id="GO:0003700">
    <property type="term" value="F:DNA-binding transcription factor activity"/>
    <property type="evidence" value="ECO:0007669"/>
    <property type="project" value="InterPro"/>
</dbReference>
<dbReference type="EMBL" id="QGDL01000003">
    <property type="protein sequence ID" value="PWJ30681.1"/>
    <property type="molecule type" value="Genomic_DNA"/>
</dbReference>
<dbReference type="PROSITE" id="PS01124">
    <property type="entry name" value="HTH_ARAC_FAMILY_2"/>
    <property type="match status" value="1"/>
</dbReference>
<dbReference type="Proteomes" id="UP000245845">
    <property type="component" value="Unassembled WGS sequence"/>
</dbReference>
<dbReference type="InterPro" id="IPR009057">
    <property type="entry name" value="Homeodomain-like_sf"/>
</dbReference>
<keyword evidence="6" id="KW-1185">Reference proteome</keyword>
<accession>A0A2Y9BEZ3</accession>
<dbReference type="InterPro" id="IPR003313">
    <property type="entry name" value="AraC-bd"/>
</dbReference>
<gene>
    <name evidence="5" type="ORF">A8806_10385</name>
</gene>
<evidence type="ECO:0000313" key="6">
    <source>
        <dbReference type="Proteomes" id="UP000245845"/>
    </source>
</evidence>
<dbReference type="OrthoDB" id="2329780at2"/>
<dbReference type="Pfam" id="PF12833">
    <property type="entry name" value="HTH_18"/>
    <property type="match status" value="1"/>
</dbReference>
<dbReference type="RefSeq" id="WP_109730323.1">
    <property type="nucleotide sequence ID" value="NZ_BAAACK010000004.1"/>
</dbReference>
<dbReference type="InterPro" id="IPR018060">
    <property type="entry name" value="HTH_AraC"/>
</dbReference>
<evidence type="ECO:0000256" key="2">
    <source>
        <dbReference type="ARBA" id="ARBA00023125"/>
    </source>
</evidence>
<dbReference type="SMART" id="SM00342">
    <property type="entry name" value="HTH_ARAC"/>
    <property type="match status" value="1"/>
</dbReference>
<dbReference type="GO" id="GO:0043565">
    <property type="term" value="F:sequence-specific DNA binding"/>
    <property type="evidence" value="ECO:0007669"/>
    <property type="project" value="InterPro"/>
</dbReference>
<dbReference type="Pfam" id="PF02311">
    <property type="entry name" value="AraC_binding"/>
    <property type="match status" value="1"/>
</dbReference>
<dbReference type="AlphaFoldDB" id="A0A2Y9BEZ3"/>
<organism evidence="5 6">
    <name type="scientific">Faecalicatena orotica</name>
    <dbReference type="NCBI Taxonomy" id="1544"/>
    <lineage>
        <taxon>Bacteria</taxon>
        <taxon>Bacillati</taxon>
        <taxon>Bacillota</taxon>
        <taxon>Clostridia</taxon>
        <taxon>Lachnospirales</taxon>
        <taxon>Lachnospiraceae</taxon>
        <taxon>Faecalicatena</taxon>
    </lineage>
</organism>
<keyword evidence="1" id="KW-0805">Transcription regulation</keyword>
<dbReference type="SUPFAM" id="SSF46689">
    <property type="entry name" value="Homeodomain-like"/>
    <property type="match status" value="1"/>
</dbReference>
<dbReference type="PANTHER" id="PTHR43280:SF34">
    <property type="entry name" value="ARAC-FAMILY TRANSCRIPTIONAL REGULATOR"/>
    <property type="match status" value="1"/>
</dbReference>
<proteinExistence type="predicted"/>
<keyword evidence="2" id="KW-0238">DNA-binding</keyword>
<dbReference type="InterPro" id="IPR014710">
    <property type="entry name" value="RmlC-like_jellyroll"/>
</dbReference>
<protein>
    <submittedName>
        <fullName evidence="5">AraC-like protein</fullName>
    </submittedName>
</protein>
<keyword evidence="3" id="KW-0804">Transcription</keyword>
<dbReference type="InterPro" id="IPR011051">
    <property type="entry name" value="RmlC_Cupin_sf"/>
</dbReference>
<evidence type="ECO:0000259" key="4">
    <source>
        <dbReference type="PROSITE" id="PS01124"/>
    </source>
</evidence>
<evidence type="ECO:0000256" key="1">
    <source>
        <dbReference type="ARBA" id="ARBA00023015"/>
    </source>
</evidence>
<feature type="domain" description="HTH araC/xylS-type" evidence="4">
    <location>
        <begin position="252"/>
        <end position="349"/>
    </location>
</feature>
<name>A0A2Y9BEZ3_9FIRM</name>
<dbReference type="Gene3D" id="2.60.120.10">
    <property type="entry name" value="Jelly Rolls"/>
    <property type="match status" value="1"/>
</dbReference>
<comment type="caution">
    <text evidence="5">The sequence shown here is derived from an EMBL/GenBank/DDBJ whole genome shotgun (WGS) entry which is preliminary data.</text>
</comment>
<reference evidence="5 6" key="1">
    <citation type="submission" date="2018-05" db="EMBL/GenBank/DDBJ databases">
        <title>The Hungate 1000. A catalogue of reference genomes from the rumen microbiome.</title>
        <authorList>
            <person name="Kelly W."/>
        </authorList>
    </citation>
    <scope>NUCLEOTIDE SEQUENCE [LARGE SCALE GENOMIC DNA]</scope>
    <source>
        <strain evidence="5 6">NLAE-zl-C242</strain>
    </source>
</reference>
<dbReference type="PANTHER" id="PTHR43280">
    <property type="entry name" value="ARAC-FAMILY TRANSCRIPTIONAL REGULATOR"/>
    <property type="match status" value="1"/>
</dbReference>
<dbReference type="SUPFAM" id="SSF51182">
    <property type="entry name" value="RmlC-like cupins"/>
    <property type="match status" value="1"/>
</dbReference>
<evidence type="ECO:0000313" key="5">
    <source>
        <dbReference type="EMBL" id="PWJ30681.1"/>
    </source>
</evidence>